<feature type="transmembrane region" description="Helical" evidence="2">
    <location>
        <begin position="398"/>
        <end position="415"/>
    </location>
</feature>
<evidence type="ECO:0000256" key="1">
    <source>
        <dbReference type="SAM" id="MobiDB-lite"/>
    </source>
</evidence>
<evidence type="ECO:0000313" key="3">
    <source>
        <dbReference type="EMBL" id="KIJ58333.1"/>
    </source>
</evidence>
<organism evidence="4 5">
    <name type="scientific">Hydnomerulius pinastri MD-312</name>
    <dbReference type="NCBI Taxonomy" id="994086"/>
    <lineage>
        <taxon>Eukaryota</taxon>
        <taxon>Fungi</taxon>
        <taxon>Dikarya</taxon>
        <taxon>Basidiomycota</taxon>
        <taxon>Agaricomycotina</taxon>
        <taxon>Agaricomycetes</taxon>
        <taxon>Agaricomycetidae</taxon>
        <taxon>Boletales</taxon>
        <taxon>Boletales incertae sedis</taxon>
        <taxon>Leucogyrophana</taxon>
    </lineage>
</organism>
<keyword evidence="5" id="KW-1185">Reference proteome</keyword>
<sequence>MYLSKLSRASDGQRSMDSDFLDRGIPTWPTQLRRYARPMLRDIQQGIGRTMQIKQISGFQLRGHTTCGGWEAKIHPSGATYYYQASKRAFTGVDILSCSPARLQKFEAWIDASRSSMNEDSWFLVAGLVRAEGDPDDMYEYYYVVPQQRIITWQHEFDATILFQECIVLREWDHQRCELEAQFWKHVEFFPHGFDLPRAEIRVLRRKLDWLYGGASCALYLVFDWLELPKEATTLEESTATSIFGDIDTMEKIMGRLASIDDLTETGGMVEESGVVLFGRIQHILWHHHFLHFFGLPEARLIRSHSMKNKGRPIHPVFLVSAATMLGIPLLVFERIKNIYVDGLVSSVDMRRFVDDLSNQIKGQMTLAGVIMAVDCSILAIPNIGLQTTTKALCSSSLVFGAGCIFTGTLAQHFGHRMKSLSFAEYSLAGKVTTIATIYSAPGVFCTLSALLEVCGYIAGVFLEPNHSLTTVIASSISFAVVGIFVGALAILAFRPELKYEDDIRDNIP</sequence>
<dbReference type="AlphaFoldDB" id="A0A0C9VPL9"/>
<feature type="transmembrane region" description="Helical" evidence="2">
    <location>
        <begin position="472"/>
        <end position="494"/>
    </location>
</feature>
<keyword evidence="2" id="KW-0812">Transmembrane</keyword>
<feature type="transmembrane region" description="Helical" evidence="2">
    <location>
        <begin position="367"/>
        <end position="386"/>
    </location>
</feature>
<keyword evidence="2" id="KW-0472">Membrane</keyword>
<dbReference type="Proteomes" id="UP000053820">
    <property type="component" value="Unassembled WGS sequence"/>
</dbReference>
<feature type="transmembrane region" description="Helical" evidence="2">
    <location>
        <begin position="436"/>
        <end position="460"/>
    </location>
</feature>
<reference evidence="4 5" key="1">
    <citation type="submission" date="2014-04" db="EMBL/GenBank/DDBJ databases">
        <title>Evolutionary Origins and Diversification of the Mycorrhizal Mutualists.</title>
        <authorList>
            <consortium name="DOE Joint Genome Institute"/>
            <consortium name="Mycorrhizal Genomics Consortium"/>
            <person name="Kohler A."/>
            <person name="Kuo A."/>
            <person name="Nagy L.G."/>
            <person name="Floudas D."/>
            <person name="Copeland A."/>
            <person name="Barry K.W."/>
            <person name="Cichocki N."/>
            <person name="Veneault-Fourrey C."/>
            <person name="LaButti K."/>
            <person name="Lindquist E.A."/>
            <person name="Lipzen A."/>
            <person name="Lundell T."/>
            <person name="Morin E."/>
            <person name="Murat C."/>
            <person name="Riley R."/>
            <person name="Ohm R."/>
            <person name="Sun H."/>
            <person name="Tunlid A."/>
            <person name="Henrissat B."/>
            <person name="Grigoriev I.V."/>
            <person name="Hibbett D.S."/>
            <person name="Martin F."/>
        </authorList>
    </citation>
    <scope>NUCLEOTIDE SEQUENCE [LARGE SCALE GENOMIC DNA]</scope>
    <source>
        <strain evidence="4 5">MD-312</strain>
    </source>
</reference>
<dbReference type="OrthoDB" id="2647662at2759"/>
<accession>A0A0C9VPL9</accession>
<evidence type="ECO:0000313" key="5">
    <source>
        <dbReference type="Proteomes" id="UP000053820"/>
    </source>
</evidence>
<protein>
    <submittedName>
        <fullName evidence="4">Uncharacterized protein</fullName>
    </submittedName>
</protein>
<dbReference type="EMBL" id="KN839953">
    <property type="protein sequence ID" value="KIJ58333.1"/>
    <property type="molecule type" value="Genomic_DNA"/>
</dbReference>
<proteinExistence type="predicted"/>
<gene>
    <name evidence="4" type="ORF">HYDPIDRAFT_190475</name>
    <name evidence="3" type="ORF">HYDPIDRAFT_44516</name>
</gene>
<evidence type="ECO:0000256" key="2">
    <source>
        <dbReference type="SAM" id="Phobius"/>
    </source>
</evidence>
<dbReference type="EMBL" id="KN839884">
    <property type="protein sequence ID" value="KIJ59620.1"/>
    <property type="molecule type" value="Genomic_DNA"/>
</dbReference>
<evidence type="ECO:0000313" key="4">
    <source>
        <dbReference type="EMBL" id="KIJ59620.1"/>
    </source>
</evidence>
<keyword evidence="2" id="KW-1133">Transmembrane helix</keyword>
<feature type="transmembrane region" description="Helical" evidence="2">
    <location>
        <begin position="314"/>
        <end position="333"/>
    </location>
</feature>
<feature type="region of interest" description="Disordered" evidence="1">
    <location>
        <begin position="1"/>
        <end position="22"/>
    </location>
</feature>
<dbReference type="HOGENOM" id="CLU_046456_0_0_1"/>
<name>A0A0C9VPL9_9AGAM</name>